<feature type="domain" description="PTS EIIB type-2" evidence="7">
    <location>
        <begin position="396"/>
        <end position="486"/>
    </location>
</feature>
<feature type="domain" description="PTS EIIA type-2" evidence="6">
    <location>
        <begin position="493"/>
        <end position="631"/>
    </location>
</feature>
<dbReference type="InterPro" id="IPR036634">
    <property type="entry name" value="PRD_sf"/>
</dbReference>
<keyword evidence="4" id="KW-0010">Activator</keyword>
<dbReference type="InterPro" id="IPR036388">
    <property type="entry name" value="WH-like_DNA-bd_sf"/>
</dbReference>
<evidence type="ECO:0000256" key="5">
    <source>
        <dbReference type="ARBA" id="ARBA00023163"/>
    </source>
</evidence>
<dbReference type="Pfam" id="PF00359">
    <property type="entry name" value="PTS_EIIA_2"/>
    <property type="match status" value="1"/>
</dbReference>
<keyword evidence="1" id="KW-0808">Transferase</keyword>
<name>A0A5P5ZH40_9LACO</name>
<dbReference type="GO" id="GO:0008982">
    <property type="term" value="F:protein-N(PI)-phosphohistidine-sugar phosphotransferase activity"/>
    <property type="evidence" value="ECO:0007669"/>
    <property type="project" value="InterPro"/>
</dbReference>
<evidence type="ECO:0000259" key="7">
    <source>
        <dbReference type="PROSITE" id="PS51099"/>
    </source>
</evidence>
<dbReference type="CDD" id="cd05568">
    <property type="entry name" value="PTS_IIB_bgl_like"/>
    <property type="match status" value="1"/>
</dbReference>
<dbReference type="Gene3D" id="1.10.10.10">
    <property type="entry name" value="Winged helix-like DNA-binding domain superfamily/Winged helix DNA-binding domain"/>
    <property type="match status" value="1"/>
</dbReference>
<evidence type="ECO:0000256" key="4">
    <source>
        <dbReference type="ARBA" id="ARBA00023159"/>
    </source>
</evidence>
<evidence type="ECO:0000256" key="1">
    <source>
        <dbReference type="ARBA" id="ARBA00022679"/>
    </source>
</evidence>
<dbReference type="SUPFAM" id="SSF55804">
    <property type="entry name" value="Phoshotransferase/anion transport protein"/>
    <property type="match status" value="1"/>
</dbReference>
<dbReference type="InterPro" id="IPR002178">
    <property type="entry name" value="PTS_EIIA_type-2_dom"/>
</dbReference>
<dbReference type="PROSITE" id="PS51099">
    <property type="entry name" value="PTS_EIIB_TYPE_2"/>
    <property type="match status" value="1"/>
</dbReference>
<dbReference type="PANTHER" id="PTHR30185:SF13">
    <property type="entry name" value="LICABCH OPERON REGULATOR-RELATED"/>
    <property type="match status" value="1"/>
</dbReference>
<keyword evidence="3" id="KW-0805">Transcription regulation</keyword>
<dbReference type="GO" id="GO:0009401">
    <property type="term" value="P:phosphoenolpyruvate-dependent sugar phosphotransferase system"/>
    <property type="evidence" value="ECO:0007669"/>
    <property type="project" value="InterPro"/>
</dbReference>
<dbReference type="InterPro" id="IPR013011">
    <property type="entry name" value="PTS_EIIB_2"/>
</dbReference>
<dbReference type="PANTHER" id="PTHR30185">
    <property type="entry name" value="CRYPTIC BETA-GLUCOSIDE BGL OPERON ANTITERMINATOR"/>
    <property type="match status" value="1"/>
</dbReference>
<proteinExistence type="predicted"/>
<dbReference type="Gene3D" id="3.40.50.2300">
    <property type="match status" value="1"/>
</dbReference>
<protein>
    <submittedName>
        <fullName evidence="9">Transcription antiterminator</fullName>
    </submittedName>
</protein>
<sequence>MNNNEIKILNLLIQSEIIHYSDIANLTGKSRSTVAKYLNDISKYVAKFDVQLIKKRNVGIYLEGDLSKLSRKNHFKDKNEPENSDQRSLNLLTDLLTADSPVKVQTLADKNFLSRSSIDNDIKNVKLLISDYDAKVITTSAGIQLKATEREKRKIMSQLIDLYWGAESSIPYQVASEEDTKKLSPKTSDFFSQKTLIKTIKAVELFKKKTALKLSDYEFQSLVIHIAIAIERIKNDQVLKSAERFLPLEENTKVLTEIIEKEFDIKLPDDEKQYLNIHILAAENLLDSINKNSSIKGLENSEISNFLMNNLNHFDSVLISNLTVHLIPALKRLSLGLTIRNPYTSEIKRYFSYSYNEAVTLGAKIKKEYGVSLNDDELAYIALHIEAFNERNHHSVTAALVCSTGLGTARLLEQRIKRQFPDQIKITRVVSLQEIQDSPINEDLVISTINVKLPNAKHVIIVSPFLNENGIQKINSQIDQLLSTNTKADAFMSLISRNLIFISNKNQTRDAVINYIAERLQKEGYAETGIGKAAIEREKLASTAIHVVSTPHAPVKYVKRPAIAIYIDNKGILWQGKNIKVVFFLALNQEVKENIEKIYEYFDDILENEHLINQIATSNSVEEVIELLKGGEK</sequence>
<dbReference type="GeneID" id="78211600"/>
<dbReference type="SUPFAM" id="SSF52794">
    <property type="entry name" value="PTS system IIB component-like"/>
    <property type="match status" value="1"/>
</dbReference>
<evidence type="ECO:0000256" key="2">
    <source>
        <dbReference type="ARBA" id="ARBA00022737"/>
    </source>
</evidence>
<evidence type="ECO:0000256" key="3">
    <source>
        <dbReference type="ARBA" id="ARBA00023015"/>
    </source>
</evidence>
<organism evidence="9 10">
    <name type="scientific">Lactobacillus acetotolerans</name>
    <dbReference type="NCBI Taxonomy" id="1600"/>
    <lineage>
        <taxon>Bacteria</taxon>
        <taxon>Bacillati</taxon>
        <taxon>Bacillota</taxon>
        <taxon>Bacilli</taxon>
        <taxon>Lactobacillales</taxon>
        <taxon>Lactobacillaceae</taxon>
        <taxon>Lactobacillus</taxon>
    </lineage>
</organism>
<evidence type="ECO:0000313" key="10">
    <source>
        <dbReference type="Proteomes" id="UP000325393"/>
    </source>
</evidence>
<keyword evidence="2" id="KW-0677">Repeat</keyword>
<dbReference type="Pfam" id="PF00874">
    <property type="entry name" value="PRD"/>
    <property type="match status" value="2"/>
</dbReference>
<dbReference type="Gene3D" id="3.40.930.10">
    <property type="entry name" value="Mannitol-specific EII, Chain A"/>
    <property type="match status" value="1"/>
</dbReference>
<dbReference type="InterPro" id="IPR011608">
    <property type="entry name" value="PRD"/>
</dbReference>
<dbReference type="Pfam" id="PF05043">
    <property type="entry name" value="Mga"/>
    <property type="match status" value="1"/>
</dbReference>
<dbReference type="Proteomes" id="UP000325393">
    <property type="component" value="Chromosome"/>
</dbReference>
<keyword evidence="5" id="KW-0804">Transcription</keyword>
<dbReference type="EMBL" id="CP044496">
    <property type="protein sequence ID" value="QFG50733.1"/>
    <property type="molecule type" value="Genomic_DNA"/>
</dbReference>
<dbReference type="Gene3D" id="1.10.1790.10">
    <property type="entry name" value="PRD domain"/>
    <property type="match status" value="2"/>
</dbReference>
<dbReference type="InterPro" id="IPR016152">
    <property type="entry name" value="PTrfase/Anion_transptr"/>
</dbReference>
<evidence type="ECO:0000259" key="8">
    <source>
        <dbReference type="PROSITE" id="PS51372"/>
    </source>
</evidence>
<gene>
    <name evidence="9" type="ORF">LA749_01250</name>
</gene>
<dbReference type="PROSITE" id="PS51372">
    <property type="entry name" value="PRD_2"/>
    <property type="match status" value="1"/>
</dbReference>
<accession>A0A5P5ZH40</accession>
<dbReference type="Pfam" id="PF13412">
    <property type="entry name" value="HTH_24"/>
    <property type="match status" value="1"/>
</dbReference>
<evidence type="ECO:0000313" key="9">
    <source>
        <dbReference type="EMBL" id="QFG50733.1"/>
    </source>
</evidence>
<feature type="domain" description="PRD" evidence="8">
    <location>
        <begin position="286"/>
        <end position="395"/>
    </location>
</feature>
<dbReference type="SUPFAM" id="SSF63520">
    <property type="entry name" value="PTS-regulatory domain, PRD"/>
    <property type="match status" value="2"/>
</dbReference>
<dbReference type="InterPro" id="IPR050661">
    <property type="entry name" value="BglG_antiterminators"/>
</dbReference>
<dbReference type="RefSeq" id="WP_056970332.1">
    <property type="nucleotide sequence ID" value="NZ_CP044496.1"/>
</dbReference>
<evidence type="ECO:0000259" key="6">
    <source>
        <dbReference type="PROSITE" id="PS51094"/>
    </source>
</evidence>
<dbReference type="InterPro" id="IPR007737">
    <property type="entry name" value="Mga_HTH"/>
</dbReference>
<dbReference type="AlphaFoldDB" id="A0A5P5ZH40"/>
<dbReference type="PROSITE" id="PS51094">
    <property type="entry name" value="PTS_EIIA_TYPE_2"/>
    <property type="match status" value="1"/>
</dbReference>
<dbReference type="GO" id="GO:0006355">
    <property type="term" value="P:regulation of DNA-templated transcription"/>
    <property type="evidence" value="ECO:0007669"/>
    <property type="project" value="InterPro"/>
</dbReference>
<reference evidence="9 10" key="1">
    <citation type="submission" date="2019-09" db="EMBL/GenBank/DDBJ databases">
        <title>Genome sequencing of Lactobacillus acetotolerans.</title>
        <authorList>
            <person name="Kim K."/>
        </authorList>
    </citation>
    <scope>NUCLEOTIDE SEQUENCE [LARGE SCALE GENOMIC DNA]</scope>
    <source>
        <strain evidence="9 10">LA749</strain>
    </source>
</reference>
<dbReference type="InterPro" id="IPR036095">
    <property type="entry name" value="PTS_EIIB-like_sf"/>
</dbReference>